<dbReference type="STRING" id="225004.SAMN02745152_00806"/>
<gene>
    <name evidence="2" type="ORF">SAMN02745152_00806</name>
</gene>
<accession>A0A1T4M9A3</accession>
<name>A0A1T4M9A3_9SPIR</name>
<reference evidence="2 3" key="1">
    <citation type="submission" date="2017-02" db="EMBL/GenBank/DDBJ databases">
        <authorList>
            <person name="Peterson S.W."/>
        </authorList>
    </citation>
    <scope>NUCLEOTIDE SEQUENCE [LARGE SCALE GENOMIC DNA]</scope>
    <source>
        <strain evidence="2 3">ATCC BAA-909</strain>
    </source>
</reference>
<dbReference type="RefSeq" id="WP_078930558.1">
    <property type="nucleotide sequence ID" value="NZ_FUXC01000003.1"/>
</dbReference>
<feature type="chain" id="PRO_5012323490" evidence="1">
    <location>
        <begin position="20"/>
        <end position="558"/>
    </location>
</feature>
<organism evidence="2 3">
    <name type="scientific">Treponema berlinense</name>
    <dbReference type="NCBI Taxonomy" id="225004"/>
    <lineage>
        <taxon>Bacteria</taxon>
        <taxon>Pseudomonadati</taxon>
        <taxon>Spirochaetota</taxon>
        <taxon>Spirochaetia</taxon>
        <taxon>Spirochaetales</taxon>
        <taxon>Treponemataceae</taxon>
        <taxon>Treponema</taxon>
    </lineage>
</organism>
<protein>
    <submittedName>
        <fullName evidence="2">Uncharacterized protein</fullName>
    </submittedName>
</protein>
<dbReference type="GeneID" id="303367064"/>
<keyword evidence="1" id="KW-0732">Signal</keyword>
<dbReference type="AlphaFoldDB" id="A0A1T4M9A3"/>
<evidence type="ECO:0000313" key="3">
    <source>
        <dbReference type="Proteomes" id="UP000190395"/>
    </source>
</evidence>
<feature type="signal peptide" evidence="1">
    <location>
        <begin position="1"/>
        <end position="19"/>
    </location>
</feature>
<dbReference type="OrthoDB" id="354474at2"/>
<proteinExistence type="predicted"/>
<dbReference type="Proteomes" id="UP000190395">
    <property type="component" value="Unassembled WGS sequence"/>
</dbReference>
<evidence type="ECO:0000313" key="2">
    <source>
        <dbReference type="EMBL" id="SJZ63368.1"/>
    </source>
</evidence>
<sequence length="558" mass="62331">MKKIFLILAACFCGTFVFAQTEGEVQSSENEIELPDVTTVISGGALTAGKDSVPDYKKILPDKNTGSLELPEMESVQKKEQVSQQYVQNSSDEKNVYAQGSIGGGFPFSFAGDFDIYRMSGNSPFKVSFFHKNAEDFADKKAADGYFFRKTGIEAEKKFLNEKSEFIFSGWYKNQNEGLQSKSPVFTDYLWNDIGGKMSAKWSLKNGWYIQLGGNGSYFNRYGTKSASDSVFESEWEKSSKYFSFVPQFSAGWKNSMFDVNFLAKYETQLNVKETDSLEKAPEASSAEAVHKGEFRLNFDWTDENVKVYASAGVIAGNSIGKQNVLFPFLLGGKAEIPYGLSFRPLCLKIEGGLDSVLEFAGNLEQKYLFAALYCLSSEQSDWYGQISASVPVQDFFSVNLSGEFRKTVFDNGVWTPDYKTSPSSAGFYVIKQENRTELKSVAELSADFEKLKFSGSWKSYWLDVPSYEDEQSLTASVIFEPDNLWNLKASITKNLGDDAEKVPVLDFSGSVRASNSIRLALEATDIIKLVTVKTRAFAHSQYKQNCGHITALVKFQF</sequence>
<dbReference type="EMBL" id="FUXC01000003">
    <property type="protein sequence ID" value="SJZ63368.1"/>
    <property type="molecule type" value="Genomic_DNA"/>
</dbReference>
<keyword evidence="3" id="KW-1185">Reference proteome</keyword>
<evidence type="ECO:0000256" key="1">
    <source>
        <dbReference type="SAM" id="SignalP"/>
    </source>
</evidence>